<dbReference type="EMBL" id="PFAH01000007">
    <property type="protein sequence ID" value="PIR97987.1"/>
    <property type="molecule type" value="Genomic_DNA"/>
</dbReference>
<accession>A0A2H0VFV2</accession>
<evidence type="ECO:0000313" key="1">
    <source>
        <dbReference type="EMBL" id="PIR97987.1"/>
    </source>
</evidence>
<evidence type="ECO:0000313" key="2">
    <source>
        <dbReference type="Proteomes" id="UP000231466"/>
    </source>
</evidence>
<dbReference type="Proteomes" id="UP000231466">
    <property type="component" value="Unassembled WGS sequence"/>
</dbReference>
<comment type="caution">
    <text evidence="1">The sequence shown here is derived from an EMBL/GenBank/DDBJ whole genome shotgun (WGS) entry which is preliminary data.</text>
</comment>
<organism evidence="1 2">
    <name type="scientific">Candidatus Colwellbacteria bacterium CG10_big_fil_rev_8_21_14_0_10_42_22</name>
    <dbReference type="NCBI Taxonomy" id="1974540"/>
    <lineage>
        <taxon>Bacteria</taxon>
        <taxon>Candidatus Colwelliibacteriota</taxon>
    </lineage>
</organism>
<protein>
    <submittedName>
        <fullName evidence="1">Uncharacterized protein</fullName>
    </submittedName>
</protein>
<gene>
    <name evidence="1" type="ORF">COT89_01920</name>
</gene>
<sequence>MESHQFRHFAQVHIDTTRDIFGVELDFDEKSILELDNLIQKGWPDEPPIQIDNVILLIGSFLGEAIIKTLNGEWEETQQGWGIRVKNATLMVFSKVKKRLLNGMEDSISFYYTSTKKMLEDDFRVISK</sequence>
<name>A0A2H0VFV2_9BACT</name>
<dbReference type="AlphaFoldDB" id="A0A2H0VFV2"/>
<proteinExistence type="predicted"/>
<reference evidence="2" key="1">
    <citation type="submission" date="2017-09" db="EMBL/GenBank/DDBJ databases">
        <title>Depth-based differentiation of microbial function through sediment-hosted aquifers and enrichment of novel symbionts in the deep terrestrial subsurface.</title>
        <authorList>
            <person name="Probst A.J."/>
            <person name="Ladd B."/>
            <person name="Jarett J.K."/>
            <person name="Geller-Mcgrath D.E."/>
            <person name="Sieber C.M.K."/>
            <person name="Emerson J.B."/>
            <person name="Anantharaman K."/>
            <person name="Thomas B.C."/>
            <person name="Malmstrom R."/>
            <person name="Stieglmeier M."/>
            <person name="Klingl A."/>
            <person name="Woyke T."/>
            <person name="Ryan C.M."/>
            <person name="Banfield J.F."/>
        </authorList>
    </citation>
    <scope>NUCLEOTIDE SEQUENCE [LARGE SCALE GENOMIC DNA]</scope>
</reference>